<sequence length="117" mass="13182">MGAGGGGSVSFLQLYLMFLFCFVLFPLLFFCSHHVLAPYVLPCYFVQVSVPVKMCTEVKGVYLVSSIACPPSPLLSLYFSSSICFFFKLPHPTPHPPSPKPLLLFHFISFPSFWFYI</sequence>
<reference evidence="3" key="1">
    <citation type="journal article" date="2010" name="PLoS Negl. Trop. Dis.">
        <title>The genome sequence of Trypanosoma brucei gambiense, causative agent of chronic human african trypanosomiasis.</title>
        <authorList>
            <person name="Jackson A.P."/>
            <person name="Sanders M."/>
            <person name="Berry A."/>
            <person name="McQuillan J."/>
            <person name="Aslett M.A."/>
            <person name="Quail M.A."/>
            <person name="Chukualim B."/>
            <person name="Capewell P."/>
            <person name="MacLeod A."/>
            <person name="Melville S.E."/>
            <person name="Gibson W."/>
            <person name="Barry J.D."/>
            <person name="Berriman M."/>
            <person name="Hertz-Fowler C."/>
        </authorList>
    </citation>
    <scope>NUCLEOTIDE SEQUENCE [LARGE SCALE GENOMIC DNA]</scope>
    <source>
        <strain evidence="3">MHOM/CI/86/DAL972</strain>
    </source>
</reference>
<keyword evidence="1" id="KW-1133">Transmembrane helix</keyword>
<proteinExistence type="predicted"/>
<evidence type="ECO:0000256" key="1">
    <source>
        <dbReference type="SAM" id="Phobius"/>
    </source>
</evidence>
<dbReference type="GeneID" id="23862591"/>
<protein>
    <submittedName>
        <fullName evidence="2">Uncharacterized protein</fullName>
    </submittedName>
</protein>
<dbReference type="AlphaFoldDB" id="C9ZSS2"/>
<dbReference type="Proteomes" id="UP000002316">
    <property type="component" value="Chromosome 7"/>
</dbReference>
<evidence type="ECO:0000313" key="2">
    <source>
        <dbReference type="EMBL" id="CBH12456.1"/>
    </source>
</evidence>
<dbReference type="EMBL" id="FN554970">
    <property type="protein sequence ID" value="CBH12456.1"/>
    <property type="molecule type" value="Genomic_DNA"/>
</dbReference>
<keyword evidence="1" id="KW-0472">Membrane</keyword>
<feature type="transmembrane region" description="Helical" evidence="1">
    <location>
        <begin position="12"/>
        <end position="41"/>
    </location>
</feature>
<name>C9ZSS2_TRYB9</name>
<keyword evidence="1" id="KW-0812">Transmembrane</keyword>
<dbReference type="KEGG" id="tbg:TbgDal_VII3910"/>
<evidence type="ECO:0000313" key="3">
    <source>
        <dbReference type="Proteomes" id="UP000002316"/>
    </source>
</evidence>
<accession>C9ZSS2</accession>
<gene>
    <name evidence="2" type="ORF">TbgDal_VII3910</name>
</gene>
<dbReference type="RefSeq" id="XP_011774737.1">
    <property type="nucleotide sequence ID" value="XM_011776435.1"/>
</dbReference>
<organism evidence="2 3">
    <name type="scientific">Trypanosoma brucei gambiense (strain MHOM/CI/86/DAL972)</name>
    <dbReference type="NCBI Taxonomy" id="679716"/>
    <lineage>
        <taxon>Eukaryota</taxon>
        <taxon>Discoba</taxon>
        <taxon>Euglenozoa</taxon>
        <taxon>Kinetoplastea</taxon>
        <taxon>Metakinetoplastina</taxon>
        <taxon>Trypanosomatida</taxon>
        <taxon>Trypanosomatidae</taxon>
        <taxon>Trypanosoma</taxon>
    </lineage>
</organism>